<accession>A0ABM7VET0</accession>
<dbReference type="PANTHER" id="PTHR42904">
    <property type="entry name" value="NUDIX HYDROLASE, NUDC SUBFAMILY"/>
    <property type="match status" value="1"/>
</dbReference>
<dbReference type="SUPFAM" id="SSF55811">
    <property type="entry name" value="Nudix"/>
    <property type="match status" value="1"/>
</dbReference>
<dbReference type="InterPro" id="IPR000086">
    <property type="entry name" value="NUDIX_hydrolase_dom"/>
</dbReference>
<evidence type="ECO:0000259" key="5">
    <source>
        <dbReference type="PROSITE" id="PS51462"/>
    </source>
</evidence>
<comment type="cofactor">
    <cofactor evidence="1">
        <name>Mg(2+)</name>
        <dbReference type="ChEBI" id="CHEBI:18420"/>
    </cofactor>
</comment>
<dbReference type="RefSeq" id="WP_338396801.1">
    <property type="nucleotide sequence ID" value="NZ_AP025292.1"/>
</dbReference>
<evidence type="ECO:0000313" key="6">
    <source>
        <dbReference type="EMBL" id="BDC99451.1"/>
    </source>
</evidence>
<dbReference type="Gene3D" id="3.90.79.10">
    <property type="entry name" value="Nucleoside Triphosphate Pyrophosphohydrolase"/>
    <property type="match status" value="1"/>
</dbReference>
<organism evidence="6 7">
    <name type="scientific">Persicobacter psychrovividus</name>
    <dbReference type="NCBI Taxonomy" id="387638"/>
    <lineage>
        <taxon>Bacteria</taxon>
        <taxon>Pseudomonadati</taxon>
        <taxon>Bacteroidota</taxon>
        <taxon>Cytophagia</taxon>
        <taxon>Cytophagales</taxon>
        <taxon>Persicobacteraceae</taxon>
        <taxon>Persicobacter</taxon>
    </lineage>
</organism>
<keyword evidence="2" id="KW-0479">Metal-binding</keyword>
<feature type="domain" description="Nudix hydrolase" evidence="5">
    <location>
        <begin position="40"/>
        <end position="171"/>
    </location>
</feature>
<dbReference type="Pfam" id="PF00293">
    <property type="entry name" value="NUDIX"/>
    <property type="match status" value="1"/>
</dbReference>
<evidence type="ECO:0000256" key="4">
    <source>
        <dbReference type="ARBA" id="ARBA00022842"/>
    </source>
</evidence>
<proteinExistence type="predicted"/>
<dbReference type="PROSITE" id="PS00893">
    <property type="entry name" value="NUDIX_BOX"/>
    <property type="match status" value="1"/>
</dbReference>
<keyword evidence="7" id="KW-1185">Reference proteome</keyword>
<protein>
    <submittedName>
        <fullName evidence="6">DNA mismatch repair protein MutT</fullName>
    </submittedName>
</protein>
<evidence type="ECO:0000256" key="3">
    <source>
        <dbReference type="ARBA" id="ARBA00022801"/>
    </source>
</evidence>
<dbReference type="EMBL" id="AP025292">
    <property type="protein sequence ID" value="BDC99451.1"/>
    <property type="molecule type" value="Genomic_DNA"/>
</dbReference>
<dbReference type="PROSITE" id="PS51462">
    <property type="entry name" value="NUDIX"/>
    <property type="match status" value="1"/>
</dbReference>
<dbReference type="PANTHER" id="PTHR42904:SF12">
    <property type="entry name" value="ADP-RIBOSE PYROPHOSPHATASE-RELATED"/>
    <property type="match status" value="1"/>
</dbReference>
<keyword evidence="3" id="KW-0378">Hydrolase</keyword>
<dbReference type="InterPro" id="IPR020084">
    <property type="entry name" value="NUDIX_hydrolase_CS"/>
</dbReference>
<dbReference type="InterPro" id="IPR015797">
    <property type="entry name" value="NUDIX_hydrolase-like_dom_sf"/>
</dbReference>
<dbReference type="Proteomes" id="UP001354989">
    <property type="component" value="Chromosome"/>
</dbReference>
<evidence type="ECO:0000256" key="1">
    <source>
        <dbReference type="ARBA" id="ARBA00001946"/>
    </source>
</evidence>
<gene>
    <name evidence="6" type="ORF">PEPS_17320</name>
</gene>
<dbReference type="CDD" id="cd04681">
    <property type="entry name" value="NUDIX_Hydrolase"/>
    <property type="match status" value="1"/>
</dbReference>
<evidence type="ECO:0000256" key="2">
    <source>
        <dbReference type="ARBA" id="ARBA00022723"/>
    </source>
</evidence>
<dbReference type="InterPro" id="IPR050241">
    <property type="entry name" value="NAD-cap_RNA_hydrolase_NudC"/>
</dbReference>
<keyword evidence="4" id="KW-0460">Magnesium</keyword>
<sequence length="182" mass="20648">MSTTHPKDQISYCPKCGGKKFPYAGKNFHCQDCGFTFYINSSAAVAAIILNEKNELLLTRRKFEPMAGLLDLPGGFVDPMESAETAVRREIKEELNLEIDQLHFFCSVPNEYTFNGLSYFTTDITFLCKVDSMEHIHAEDDISEALFIAPENIRLEDIGATSMKVIVQKYLDEHQNVARILR</sequence>
<name>A0ABM7VET0_9BACT</name>
<evidence type="ECO:0000313" key="7">
    <source>
        <dbReference type="Proteomes" id="UP001354989"/>
    </source>
</evidence>
<reference evidence="6 7" key="1">
    <citation type="submission" date="2021-12" db="EMBL/GenBank/DDBJ databases">
        <title>Genome sequencing of bacteria with rrn-lacking chromosome and rrn-plasmid.</title>
        <authorList>
            <person name="Anda M."/>
            <person name="Iwasaki W."/>
        </authorList>
    </citation>
    <scope>NUCLEOTIDE SEQUENCE [LARGE SCALE GENOMIC DNA]</scope>
    <source>
        <strain evidence="6 7">NBRC 101262</strain>
    </source>
</reference>